<evidence type="ECO:0008006" key="4">
    <source>
        <dbReference type="Google" id="ProtNLM"/>
    </source>
</evidence>
<feature type="chain" id="PRO_5012664101" description="Secretion system C-terminal sorting domain-containing protein" evidence="1">
    <location>
        <begin position="33"/>
        <end position="529"/>
    </location>
</feature>
<gene>
    <name evidence="2" type="ORF">A3860_22665</name>
</gene>
<accession>A0A1V9FZS6</accession>
<dbReference type="Gene3D" id="2.60.40.10">
    <property type="entry name" value="Immunoglobulins"/>
    <property type="match status" value="1"/>
</dbReference>
<name>A0A1V9FZS6_9BACT</name>
<proteinExistence type="predicted"/>
<organism evidence="2 3">
    <name type="scientific">Niastella vici</name>
    <dbReference type="NCBI Taxonomy" id="1703345"/>
    <lineage>
        <taxon>Bacteria</taxon>
        <taxon>Pseudomonadati</taxon>
        <taxon>Bacteroidota</taxon>
        <taxon>Chitinophagia</taxon>
        <taxon>Chitinophagales</taxon>
        <taxon>Chitinophagaceae</taxon>
        <taxon>Niastella</taxon>
    </lineage>
</organism>
<dbReference type="RefSeq" id="WP_081147406.1">
    <property type="nucleotide sequence ID" value="NZ_LVYD01000044.1"/>
</dbReference>
<dbReference type="STRING" id="1703345.A3860_22665"/>
<keyword evidence="3" id="KW-1185">Reference proteome</keyword>
<sequence>MKTLSSSHLTACCKMPGFITVLLFISSHEARAQFPVTAVSTHTVNATTSLTYSGTGATGNASSGFAGNSYTYKFGTAVQTTNNNVIIDSFTANSLVYHYEPASSYVKFRRVNNATATGNRKSFRIEQTGGAVNAGGTASLLPDYDDSLERVYTQRLINVGIDNLFQNDVATNNNNIERMDVIFPNGIKATDNTKAGFGVFEWGTAGGHDPFVIAAIKTLDASQNPSSYYTADSVGPSYYGSGIIGNANYLIMRQNDGETRMLLEGNNTGAAQNRDGVFLRFSDLSVPSNTMIYGYSIFAPDTKRTPVTNLVDYTNGTNFPTTTNLSGGGLDPLAVTGLWVINSSFVVLAELIDGVQSTVVNDQVKLSWTLQNTSDLAEQVVEKSTDGINYTFMQQVAIQATAQQTAIDTRPANGKNYYRLKLVLKNGPVLYSSISWATMKTTPELVMDVYPNPVKNKLVNLDLGGLTNSNYTLLLLDMMGHPLLRQSITGQQTLHTSVSLPGYLRSGTYLLQLTNQLGDKVAERQLIVQ</sequence>
<dbReference type="EMBL" id="LVYD01000044">
    <property type="protein sequence ID" value="OQP63746.1"/>
    <property type="molecule type" value="Genomic_DNA"/>
</dbReference>
<dbReference type="InterPro" id="IPR013783">
    <property type="entry name" value="Ig-like_fold"/>
</dbReference>
<evidence type="ECO:0000313" key="3">
    <source>
        <dbReference type="Proteomes" id="UP000192796"/>
    </source>
</evidence>
<protein>
    <recommendedName>
        <fullName evidence="4">Secretion system C-terminal sorting domain-containing protein</fullName>
    </recommendedName>
</protein>
<evidence type="ECO:0000313" key="2">
    <source>
        <dbReference type="EMBL" id="OQP63746.1"/>
    </source>
</evidence>
<dbReference type="NCBIfam" id="TIGR04183">
    <property type="entry name" value="Por_Secre_tail"/>
    <property type="match status" value="1"/>
</dbReference>
<comment type="caution">
    <text evidence="2">The sequence shown here is derived from an EMBL/GenBank/DDBJ whole genome shotgun (WGS) entry which is preliminary data.</text>
</comment>
<dbReference type="InterPro" id="IPR026444">
    <property type="entry name" value="Secre_tail"/>
</dbReference>
<evidence type="ECO:0000256" key="1">
    <source>
        <dbReference type="SAM" id="SignalP"/>
    </source>
</evidence>
<dbReference type="Proteomes" id="UP000192796">
    <property type="component" value="Unassembled WGS sequence"/>
</dbReference>
<feature type="signal peptide" evidence="1">
    <location>
        <begin position="1"/>
        <end position="32"/>
    </location>
</feature>
<dbReference type="AlphaFoldDB" id="A0A1V9FZS6"/>
<reference evidence="2 3" key="1">
    <citation type="submission" date="2016-03" db="EMBL/GenBank/DDBJ databases">
        <title>Niastella vici sp. nov., isolated from farmland soil.</title>
        <authorList>
            <person name="Chen L."/>
            <person name="Wang D."/>
            <person name="Yang S."/>
            <person name="Wang G."/>
        </authorList>
    </citation>
    <scope>NUCLEOTIDE SEQUENCE [LARGE SCALE GENOMIC DNA]</scope>
    <source>
        <strain evidence="2 3">DJ57</strain>
    </source>
</reference>
<dbReference type="OrthoDB" id="676493at2"/>
<keyword evidence="1" id="KW-0732">Signal</keyword>